<keyword evidence="3" id="KW-1185">Reference proteome</keyword>
<dbReference type="EMBL" id="CM009295">
    <property type="protein sequence ID" value="PNT31312.2"/>
    <property type="molecule type" value="Genomic_DNA"/>
</dbReference>
<gene>
    <name evidence="2" type="ORF">POPTR_006G126900</name>
</gene>
<evidence type="ECO:0000256" key="1">
    <source>
        <dbReference type="SAM" id="Phobius"/>
    </source>
</evidence>
<dbReference type="AlphaFoldDB" id="A0A2K2A1A4"/>
<evidence type="ECO:0000313" key="2">
    <source>
        <dbReference type="EMBL" id="PNT31312.2"/>
    </source>
</evidence>
<keyword evidence="1" id="KW-0472">Membrane</keyword>
<keyword evidence="1" id="KW-1133">Transmembrane helix</keyword>
<reference evidence="2 3" key="1">
    <citation type="journal article" date="2006" name="Science">
        <title>The genome of black cottonwood, Populus trichocarpa (Torr. &amp; Gray).</title>
        <authorList>
            <person name="Tuskan G.A."/>
            <person name="Difazio S."/>
            <person name="Jansson S."/>
            <person name="Bohlmann J."/>
            <person name="Grigoriev I."/>
            <person name="Hellsten U."/>
            <person name="Putnam N."/>
            <person name="Ralph S."/>
            <person name="Rombauts S."/>
            <person name="Salamov A."/>
            <person name="Schein J."/>
            <person name="Sterck L."/>
            <person name="Aerts A."/>
            <person name="Bhalerao R.R."/>
            <person name="Bhalerao R.P."/>
            <person name="Blaudez D."/>
            <person name="Boerjan W."/>
            <person name="Brun A."/>
            <person name="Brunner A."/>
            <person name="Busov V."/>
            <person name="Campbell M."/>
            <person name="Carlson J."/>
            <person name="Chalot M."/>
            <person name="Chapman J."/>
            <person name="Chen G.L."/>
            <person name="Cooper D."/>
            <person name="Coutinho P.M."/>
            <person name="Couturier J."/>
            <person name="Covert S."/>
            <person name="Cronk Q."/>
            <person name="Cunningham R."/>
            <person name="Davis J."/>
            <person name="Degroeve S."/>
            <person name="Dejardin A."/>
            <person name="Depamphilis C."/>
            <person name="Detter J."/>
            <person name="Dirks B."/>
            <person name="Dubchak I."/>
            <person name="Duplessis S."/>
            <person name="Ehlting J."/>
            <person name="Ellis B."/>
            <person name="Gendler K."/>
            <person name="Goodstein D."/>
            <person name="Gribskov M."/>
            <person name="Grimwood J."/>
            <person name="Groover A."/>
            <person name="Gunter L."/>
            <person name="Hamberger B."/>
            <person name="Heinze B."/>
            <person name="Helariutta Y."/>
            <person name="Henrissat B."/>
            <person name="Holligan D."/>
            <person name="Holt R."/>
            <person name="Huang W."/>
            <person name="Islam-Faridi N."/>
            <person name="Jones S."/>
            <person name="Jones-Rhoades M."/>
            <person name="Jorgensen R."/>
            <person name="Joshi C."/>
            <person name="Kangasjarvi J."/>
            <person name="Karlsson J."/>
            <person name="Kelleher C."/>
            <person name="Kirkpatrick R."/>
            <person name="Kirst M."/>
            <person name="Kohler A."/>
            <person name="Kalluri U."/>
            <person name="Larimer F."/>
            <person name="Leebens-Mack J."/>
            <person name="Leple J.C."/>
            <person name="Locascio P."/>
            <person name="Lou Y."/>
            <person name="Lucas S."/>
            <person name="Martin F."/>
            <person name="Montanini B."/>
            <person name="Napoli C."/>
            <person name="Nelson D.R."/>
            <person name="Nelson C."/>
            <person name="Nieminen K."/>
            <person name="Nilsson O."/>
            <person name="Pereda V."/>
            <person name="Peter G."/>
            <person name="Philippe R."/>
            <person name="Pilate G."/>
            <person name="Poliakov A."/>
            <person name="Razumovskaya J."/>
            <person name="Richardson P."/>
            <person name="Rinaldi C."/>
            <person name="Ritland K."/>
            <person name="Rouze P."/>
            <person name="Ryaboy D."/>
            <person name="Schmutz J."/>
            <person name="Schrader J."/>
            <person name="Segerman B."/>
            <person name="Shin H."/>
            <person name="Siddiqui A."/>
            <person name="Sterky F."/>
            <person name="Terry A."/>
            <person name="Tsai C.J."/>
            <person name="Uberbacher E."/>
            <person name="Unneberg P."/>
            <person name="Vahala J."/>
            <person name="Wall K."/>
            <person name="Wessler S."/>
            <person name="Yang G."/>
            <person name="Yin T."/>
            <person name="Douglas C."/>
            <person name="Marra M."/>
            <person name="Sandberg G."/>
            <person name="Van de Peer Y."/>
            <person name="Rokhsar D."/>
        </authorList>
    </citation>
    <scope>NUCLEOTIDE SEQUENCE [LARGE SCALE GENOMIC DNA]</scope>
    <source>
        <strain evidence="3">cv. Nisqually</strain>
    </source>
</reference>
<proteinExistence type="predicted"/>
<keyword evidence="1" id="KW-0812">Transmembrane</keyword>
<evidence type="ECO:0000313" key="3">
    <source>
        <dbReference type="Proteomes" id="UP000006729"/>
    </source>
</evidence>
<protein>
    <submittedName>
        <fullName evidence="2">Uncharacterized protein</fullName>
    </submittedName>
</protein>
<feature type="transmembrane region" description="Helical" evidence="1">
    <location>
        <begin position="78"/>
        <end position="100"/>
    </location>
</feature>
<dbReference type="Proteomes" id="UP000006729">
    <property type="component" value="Chromosome 6"/>
</dbReference>
<sequence length="170" mass="19452">MDMNMRNERKNFELLGIPHSYRLHFNCSINRGQSPVIEPIKSLIENRAGLTDQRVSIWHGMTVGPEFLSPVKNDVLSLFWSFVFSFFLHEMVICVSFLPLCWTRCSVLIAGSMRAPFLLCPQVQSPCAFLHFISSHDRSWAKHTVINVREIPRTRSVLELTSFSVINGVA</sequence>
<accession>A0A2K2A1A4</accession>
<dbReference type="InParanoid" id="A0A2K2A1A4"/>
<name>A0A2K2A1A4_POPTR</name>
<organism evidence="2 3">
    <name type="scientific">Populus trichocarpa</name>
    <name type="common">Western balsam poplar</name>
    <name type="synonym">Populus balsamifera subsp. trichocarpa</name>
    <dbReference type="NCBI Taxonomy" id="3694"/>
    <lineage>
        <taxon>Eukaryota</taxon>
        <taxon>Viridiplantae</taxon>
        <taxon>Streptophyta</taxon>
        <taxon>Embryophyta</taxon>
        <taxon>Tracheophyta</taxon>
        <taxon>Spermatophyta</taxon>
        <taxon>Magnoliopsida</taxon>
        <taxon>eudicotyledons</taxon>
        <taxon>Gunneridae</taxon>
        <taxon>Pentapetalae</taxon>
        <taxon>rosids</taxon>
        <taxon>fabids</taxon>
        <taxon>Malpighiales</taxon>
        <taxon>Salicaceae</taxon>
        <taxon>Saliceae</taxon>
        <taxon>Populus</taxon>
    </lineage>
</organism>